<evidence type="ECO:0000256" key="2">
    <source>
        <dbReference type="ARBA" id="ARBA00022630"/>
    </source>
</evidence>
<reference evidence="8 9" key="1">
    <citation type="journal article" date="2018" name="Front. Microbiol.">
        <title>Genomic and genetic insights into a cosmopolitan fungus, Paecilomyces variotii (Eurotiales).</title>
        <authorList>
            <person name="Urquhart A.S."/>
            <person name="Mondo S.J."/>
            <person name="Makela M.R."/>
            <person name="Hane J.K."/>
            <person name="Wiebenga A."/>
            <person name="He G."/>
            <person name="Mihaltcheva S."/>
            <person name="Pangilinan J."/>
            <person name="Lipzen A."/>
            <person name="Barry K."/>
            <person name="de Vries R.P."/>
            <person name="Grigoriev I.V."/>
            <person name="Idnurm A."/>
        </authorList>
    </citation>
    <scope>NUCLEOTIDE SEQUENCE [LARGE SCALE GENOMIC DNA]</scope>
    <source>
        <strain evidence="8 9">CBS 101075</strain>
    </source>
</reference>
<dbReference type="InterPro" id="IPR002938">
    <property type="entry name" value="FAD-bd"/>
</dbReference>
<dbReference type="SUPFAM" id="SSF51905">
    <property type="entry name" value="FAD/NAD(P)-binding domain"/>
    <property type="match status" value="1"/>
</dbReference>
<dbReference type="STRING" id="264951.A0A443HSU8"/>
<dbReference type="Gene3D" id="3.50.50.60">
    <property type="entry name" value="FAD/NAD(P)-binding domain"/>
    <property type="match status" value="1"/>
</dbReference>
<dbReference type="AlphaFoldDB" id="A0A443HSU8"/>
<dbReference type="Proteomes" id="UP000283841">
    <property type="component" value="Unassembled WGS sequence"/>
</dbReference>
<dbReference type="GO" id="GO:0004497">
    <property type="term" value="F:monooxygenase activity"/>
    <property type="evidence" value="ECO:0007669"/>
    <property type="project" value="UniProtKB-KW"/>
</dbReference>
<evidence type="ECO:0000256" key="4">
    <source>
        <dbReference type="ARBA" id="ARBA00023002"/>
    </source>
</evidence>
<evidence type="ECO:0000256" key="5">
    <source>
        <dbReference type="ARBA" id="ARBA00023033"/>
    </source>
</evidence>
<keyword evidence="2" id="KW-0285">Flavoprotein</keyword>
<gene>
    <name evidence="8" type="ORF">C8Q69DRAFT_468038</name>
</gene>
<keyword evidence="6" id="KW-0472">Membrane</keyword>
<dbReference type="VEuPathDB" id="FungiDB:C8Q69DRAFT_468038"/>
<evidence type="ECO:0000256" key="3">
    <source>
        <dbReference type="ARBA" id="ARBA00022827"/>
    </source>
</evidence>
<accession>A0A443HSU8</accession>
<dbReference type="Pfam" id="PF01494">
    <property type="entry name" value="FAD_binding_3"/>
    <property type="match status" value="1"/>
</dbReference>
<dbReference type="InterPro" id="IPR050493">
    <property type="entry name" value="FAD-dep_Monooxygenase_BioMet"/>
</dbReference>
<proteinExistence type="inferred from homology"/>
<evidence type="ECO:0000259" key="7">
    <source>
        <dbReference type="Pfam" id="PF01494"/>
    </source>
</evidence>
<evidence type="ECO:0000256" key="1">
    <source>
        <dbReference type="ARBA" id="ARBA00007992"/>
    </source>
</evidence>
<dbReference type="PRINTS" id="PR00420">
    <property type="entry name" value="RNGMNOXGNASE"/>
</dbReference>
<evidence type="ECO:0000313" key="9">
    <source>
        <dbReference type="Proteomes" id="UP000283841"/>
    </source>
</evidence>
<dbReference type="GeneID" id="39599944"/>
<keyword evidence="3" id="KW-0274">FAD</keyword>
<keyword evidence="4" id="KW-0560">Oxidoreductase</keyword>
<dbReference type="EMBL" id="RCNU01000006">
    <property type="protein sequence ID" value="RWQ94874.1"/>
    <property type="molecule type" value="Genomic_DNA"/>
</dbReference>
<dbReference type="SUPFAM" id="SSF54373">
    <property type="entry name" value="FAD-linked reductases, C-terminal domain"/>
    <property type="match status" value="1"/>
</dbReference>
<comment type="similarity">
    <text evidence="1">Belongs to the paxM FAD-dependent monooxygenase family.</text>
</comment>
<dbReference type="InterPro" id="IPR036188">
    <property type="entry name" value="FAD/NAD-bd_sf"/>
</dbReference>
<organism evidence="8 9">
    <name type="scientific">Byssochlamys spectabilis</name>
    <name type="common">Paecilomyces variotii</name>
    <dbReference type="NCBI Taxonomy" id="264951"/>
    <lineage>
        <taxon>Eukaryota</taxon>
        <taxon>Fungi</taxon>
        <taxon>Dikarya</taxon>
        <taxon>Ascomycota</taxon>
        <taxon>Pezizomycotina</taxon>
        <taxon>Eurotiomycetes</taxon>
        <taxon>Eurotiomycetidae</taxon>
        <taxon>Eurotiales</taxon>
        <taxon>Thermoascaceae</taxon>
        <taxon>Paecilomyces</taxon>
    </lineage>
</organism>
<keyword evidence="9" id="KW-1185">Reference proteome</keyword>
<dbReference type="PANTHER" id="PTHR13789">
    <property type="entry name" value="MONOOXYGENASE"/>
    <property type="match status" value="1"/>
</dbReference>
<keyword evidence="6" id="KW-0812">Transmembrane</keyword>
<evidence type="ECO:0000256" key="6">
    <source>
        <dbReference type="SAM" id="Phobius"/>
    </source>
</evidence>
<protein>
    <submittedName>
        <fullName evidence="8">Salicylate hydroxylase</fullName>
    </submittedName>
</protein>
<comment type="caution">
    <text evidence="8">The sequence shown here is derived from an EMBL/GenBank/DDBJ whole genome shotgun (WGS) entry which is preliminary data.</text>
</comment>
<keyword evidence="6" id="KW-1133">Transmembrane helix</keyword>
<evidence type="ECO:0000313" key="8">
    <source>
        <dbReference type="EMBL" id="RWQ94874.1"/>
    </source>
</evidence>
<name>A0A443HSU8_BYSSP</name>
<dbReference type="GO" id="GO:0071949">
    <property type="term" value="F:FAD binding"/>
    <property type="evidence" value="ECO:0007669"/>
    <property type="project" value="InterPro"/>
</dbReference>
<feature type="transmembrane region" description="Helical" evidence="6">
    <location>
        <begin position="42"/>
        <end position="63"/>
    </location>
</feature>
<keyword evidence="5" id="KW-0503">Monooxygenase</keyword>
<sequence>MARVAAPYSSFPYWEYPTRSLDFLHPSERRSADDNKPTQSKVLLNVVVVGAGLGGLATAIALARRGHSVTVLEQAPALSEVGAGIQLPSNSTLLLLRWGCGPHLKGQVVEPENITFRRWSNGDNVGFTRLIPDFRENFGAPYYVVHRAHFHAALHECAVDLGVKVQVNSKVVSYDLNAPSVVLEDGRTIYGDLVVAADGIKSVARAAVLGGADRPPALTGFAAYRATVDAAKIKADPEIAWLLERPALNIWIGEDRHVMTYTIAAGKSLNMVLSHVDHTDPQTWKPEDAVEQMRGYFADWDPKLFKIIKMIEHTQKWPLLSGVSLPRWCAPSKKLLILGDAAHAMVPYMSQGAAMAIEDGAALAEVIDQIGTSEQLPEALDVFTRERMQRSGQMQSASLVNGKIWHFPDGPEQQKRDEAMRAEVEGKQFQRSANQWSDPVTQWWCYGYDAEKAVREAWQKRGRASKI</sequence>
<dbReference type="PANTHER" id="PTHR13789:SF306">
    <property type="entry name" value="HYDROXYLASE, PUTATIVE-RELATED"/>
    <property type="match status" value="1"/>
</dbReference>
<dbReference type="RefSeq" id="XP_028484519.1">
    <property type="nucleotide sequence ID" value="XM_028630667.1"/>
</dbReference>
<dbReference type="FunFam" id="3.50.50.60:FF:000115">
    <property type="entry name" value="Salicylate hydroxylase, putative"/>
    <property type="match status" value="1"/>
</dbReference>
<feature type="domain" description="FAD-binding" evidence="7">
    <location>
        <begin position="45"/>
        <end position="394"/>
    </location>
</feature>